<dbReference type="Gene3D" id="2.10.50.10">
    <property type="entry name" value="Tumor Necrosis Factor Receptor, subunit A, domain 2"/>
    <property type="match status" value="6"/>
</dbReference>
<sequence>MGCRRGVFHAISCSSCPAGYECPSNAALNPCTPGSYSAEGNETCTICQAGWACPLTRDSASSYSCPSGTYAEAGATSCTLCPVGAYCPNTIAATVLDCPSGTYSFGAQASCSSCPAGWQCPDPMGSLNAVCPPGTYATGNQTACTQCPAGYACPSTETNTVVECTPGTYSTGNQQSCTMCPAGKACASTTASTATDCILGTYSPGGLDACECQVIGTACVTGYYSLGLQTLCTPCPVGHKCPTADIDPIPCPAGFYTDTAAQTACTACDPGYVCPEGSSSSTPSTAACPLGYFCTDGQNPTACPAGTYGNRTGAATQAEGCHPCPQGFYCPEATAGYPSNDLLCQQGHYCPAQTGDYRENPCPSGKYNSLLGAVRVEDCVSCPAGRFCNTGTASQGCLSCACPRGSYCPEATPAPVPCPNGTYTEKEGATNIQQCKTCPAGYYCPSGTPSPIPCNPGTFNPNTGQGMPESCAPCTSGWACTVVALIEPDAACSPGYYCPGGNHLPNQTEHACPPGTYNDLTNLTAIEQCKTCLETVACLVGTGGVQKPPVACATGHYCPAGTGAPNQHPCVAGSWTNETNLKAQEECYPCPKGWYCLEGASTPTALCVTGHYCEISTRYATEHPCHAGSYSNEVGNYKWEQCVDCPVGQYCPQGSSLPQACPAGSFNPDTKGESITACQACTAGYYCPGTANWDPFVCGKGNYSDTGADACSICVEGRYCDVNATSYTVMMNDKICPAGVECPEGMTKVPDLYSDKCRKGYYCPRGDVSPCPLPCPNGTFNEHYGLKQLSECQPCTAGYYCIPEGLPTPADECPGGYYCPLGTGGPYTFPCPIGFYRNSSAKESFQDCTECISGYYCDEEGLAMPKECPAGYFCVSGSTFPQPCPLGTYSNSTRLRRSTDCTPCPGGYYCDGIGRTEPTEICDAGFYCREKAYTSAPPDGPTGGLCPAGGYCPPGTAYPEACDPGMYSASPGAKTKYDCVPCDPGFYCPGSSSAGARSLCGAGYYCTGGASVPTQHDSPVGHYSKEGAYKPEPCPLGSYQTAERSSDCVLCPQGYYCNLTGTINPAICLKGFYCPKGSDQPTPCPAGTYLSATGFYEVAHCIPCEPGFACELYGLELPITPCAAGYYCSGGSNDTHPVGQVFGDLCPPGYYCPEGTADYQLNPCNNGTYSNTTGLQAEKDCIPCDPGLVCAGAGLMEPNGVCHAGYFCRGSAYTDKPADAGTTGDPCPAGFYCPTGTGEPIRCPAGTFQNITGTDTCQDCPAGFYCTDGEIPLRCPKGRYCPGNTTAEQPMCPTGTYNPYLGMASIDQCLPCEGGYYCYSHGATTFDLSLSDTGIGQCSVGYYCKQENTTTYEIFPCPVGHYCPPGTKYSMEYPCPRGYYRNLTSGMMNSDCFPCPGGLYCGGEGLEMPTGKCDQGYFCIRAAWKPNPEDYNNYKIGDCLCPDNSTGGQCQPGYFCPAGSLEPTPCLEGHYCGTPEAGTGLNQQMCPPGTFSNMTGLTAETDCTPCTPGSYCETPGLASPTALCGEGYYCPAGQNNSQPFPCQPGHYCTKGSFEMTSCPGATYQDEPAQGSCKPCVAGFYCSYSDGPLSDYTSYRCPAGYYCPNSTGWSTQYGCPPGTYNPYEQLQSEDQCTPCDSGKYCAAAGQVNVTDNCDEGFWCIRGASTATPSDGATGTPCIVGHYCVRGTSLPEPCPLGTWSNSTRLSSAGECQPCPGGYYCNDTGLTEPSGLCAPRERMDSLIVQCLERCATS</sequence>
<dbReference type="InterPro" id="IPR011641">
    <property type="entry name" value="Tyr-kin_ephrin_A/B_rcpt-like"/>
</dbReference>
<name>A0AAD9JIQ1_9ANNE</name>
<proteinExistence type="predicted"/>
<dbReference type="Pfam" id="PF07699">
    <property type="entry name" value="Ephrin_rec_like"/>
    <property type="match status" value="1"/>
</dbReference>
<keyword evidence="3" id="KW-1185">Reference proteome</keyword>
<accession>A0AAD9JIQ1</accession>
<evidence type="ECO:0000259" key="1">
    <source>
        <dbReference type="Pfam" id="PF07699"/>
    </source>
</evidence>
<comment type="caution">
    <text evidence="2">The sequence shown here is derived from an EMBL/GenBank/DDBJ whole genome shotgun (WGS) entry which is preliminary data.</text>
</comment>
<reference evidence="2" key="1">
    <citation type="journal article" date="2023" name="Mol. Biol. Evol.">
        <title>Third-Generation Sequencing Reveals the Adaptive Role of the Epigenome in Three Deep-Sea Polychaetes.</title>
        <authorList>
            <person name="Perez M."/>
            <person name="Aroh O."/>
            <person name="Sun Y."/>
            <person name="Lan Y."/>
            <person name="Juniper S.K."/>
            <person name="Young C.R."/>
            <person name="Angers B."/>
            <person name="Qian P.Y."/>
        </authorList>
    </citation>
    <scope>NUCLEOTIDE SEQUENCE</scope>
    <source>
        <strain evidence="2">P08H-3</strain>
    </source>
</reference>
<protein>
    <recommendedName>
        <fullName evidence="1">Tyrosine-protein kinase ephrin type A/B receptor-like domain-containing protein</fullName>
    </recommendedName>
</protein>
<dbReference type="Proteomes" id="UP001208570">
    <property type="component" value="Unassembled WGS sequence"/>
</dbReference>
<dbReference type="SUPFAM" id="SSF57184">
    <property type="entry name" value="Growth factor receptor domain"/>
    <property type="match status" value="8"/>
</dbReference>
<organism evidence="2 3">
    <name type="scientific">Paralvinella palmiformis</name>
    <dbReference type="NCBI Taxonomy" id="53620"/>
    <lineage>
        <taxon>Eukaryota</taxon>
        <taxon>Metazoa</taxon>
        <taxon>Spiralia</taxon>
        <taxon>Lophotrochozoa</taxon>
        <taxon>Annelida</taxon>
        <taxon>Polychaeta</taxon>
        <taxon>Sedentaria</taxon>
        <taxon>Canalipalpata</taxon>
        <taxon>Terebellida</taxon>
        <taxon>Terebelliformia</taxon>
        <taxon>Alvinellidae</taxon>
        <taxon>Paralvinella</taxon>
    </lineage>
</organism>
<dbReference type="PANTHER" id="PTHR46104">
    <property type="entry name" value="GENE 9195-RELATED-RELATED"/>
    <property type="match status" value="1"/>
</dbReference>
<gene>
    <name evidence="2" type="ORF">LSH36_315g03162</name>
</gene>
<evidence type="ECO:0000313" key="3">
    <source>
        <dbReference type="Proteomes" id="UP001208570"/>
    </source>
</evidence>
<dbReference type="SMART" id="SM01411">
    <property type="entry name" value="Ephrin_rec_like"/>
    <property type="match status" value="26"/>
</dbReference>
<dbReference type="PANTHER" id="PTHR46104:SF1">
    <property type="entry name" value="GENE 9195-RELATED"/>
    <property type="match status" value="1"/>
</dbReference>
<evidence type="ECO:0000313" key="2">
    <source>
        <dbReference type="EMBL" id="KAK2152895.1"/>
    </source>
</evidence>
<dbReference type="EMBL" id="JAODUP010000315">
    <property type="protein sequence ID" value="KAK2152895.1"/>
    <property type="molecule type" value="Genomic_DNA"/>
</dbReference>
<feature type="domain" description="Tyrosine-protein kinase ephrin type A/B receptor-like" evidence="1">
    <location>
        <begin position="1021"/>
        <end position="1067"/>
    </location>
</feature>
<dbReference type="InterPro" id="IPR009030">
    <property type="entry name" value="Growth_fac_rcpt_cys_sf"/>
</dbReference>